<dbReference type="EMBL" id="BQKY01000003">
    <property type="protein sequence ID" value="GJN88840.1"/>
    <property type="molecule type" value="Genomic_DNA"/>
</dbReference>
<evidence type="ECO:0000256" key="7">
    <source>
        <dbReference type="RuleBase" id="RU365066"/>
    </source>
</evidence>
<organism evidence="9 10">
    <name type="scientific">Rhodotorula paludigena</name>
    <dbReference type="NCBI Taxonomy" id="86838"/>
    <lineage>
        <taxon>Eukaryota</taxon>
        <taxon>Fungi</taxon>
        <taxon>Dikarya</taxon>
        <taxon>Basidiomycota</taxon>
        <taxon>Pucciniomycotina</taxon>
        <taxon>Microbotryomycetes</taxon>
        <taxon>Sporidiobolales</taxon>
        <taxon>Sporidiobolaceae</taxon>
        <taxon>Rhodotorula</taxon>
    </lineage>
</organism>
<evidence type="ECO:0000256" key="6">
    <source>
        <dbReference type="ARBA" id="ARBA00023136"/>
    </source>
</evidence>
<evidence type="ECO:0000313" key="10">
    <source>
        <dbReference type="Proteomes" id="UP001342314"/>
    </source>
</evidence>
<dbReference type="InterPro" id="IPR007217">
    <property type="entry name" value="Per1-like"/>
</dbReference>
<evidence type="ECO:0000256" key="1">
    <source>
        <dbReference type="ARBA" id="ARBA00004127"/>
    </source>
</evidence>
<comment type="function">
    <text evidence="7">Involved in the lipid remodeling steps of GPI-anchor maturation.</text>
</comment>
<feature type="chain" id="PRO_5043096315" description="Post-GPI attachment to proteins factor 3" evidence="7">
    <location>
        <begin position="28"/>
        <end position="506"/>
    </location>
</feature>
<comment type="subcellular location">
    <subcellularLocation>
        <location evidence="1">Endomembrane system</location>
        <topology evidence="1">Multi-pass membrane protein</topology>
    </subcellularLocation>
    <subcellularLocation>
        <location evidence="7">Endoplasmic reticulum membrane</location>
        <topology evidence="7">Multi-pass membrane protein</topology>
    </subcellularLocation>
</comment>
<dbReference type="AlphaFoldDB" id="A0AAV5GGH2"/>
<keyword evidence="10" id="KW-1185">Reference proteome</keyword>
<evidence type="ECO:0000256" key="8">
    <source>
        <dbReference type="SAM" id="MobiDB-lite"/>
    </source>
</evidence>
<feature type="region of interest" description="Disordered" evidence="8">
    <location>
        <begin position="394"/>
        <end position="429"/>
    </location>
</feature>
<feature type="compositionally biased region" description="Low complexity" evidence="8">
    <location>
        <begin position="397"/>
        <end position="408"/>
    </location>
</feature>
<sequence>MVKRQRRRVAVLAAVLAVLVGAAGVQASVGDRSPAYKRCTASCRTQPSLLWSCPAACQYSCQQHLTDLALLHRPGRSATDEAGAHLQDPGGQLEGLPLGEQVQFHGKWAFHRLDLSSLPLFPFLPLCLLDYLFIPRLQEPLSVLFSLANLWAHYRGLTALRILARTGRMTEGKRLARVYEAYAWSGINAWTWSAVFHTRDVDWTERADYFAAAATMLVGLWGALVRLQGWYASASKGAALAPTQRRAAALWTLALAALFVWHCAYLALRPRFDYTYNMRFNVAVALGTIALWAAWVARQARLPSPSNFSRRQLSSYPSARTRFRAPHYLAPLVPLVALPSLSALELLDFAPVGPFGLRVLDAHALWHASTVPLVLAWYRFLVSDVRWIDGQGEGGDPSSVLPAAPSLSGAGGSSEHGGAGAPGLRAKPRSPSFFTLERLQSEGRRMTHLGLGMGLGILNLVGASGSVSGPSAEGGGAQGAAGGGASAAGARREGAASEADRDGRRD</sequence>
<keyword evidence="2 7" id="KW-0337">GPI-anchor biosynthesis</keyword>
<feature type="transmembrane region" description="Helical" evidence="7">
    <location>
        <begin position="209"/>
        <end position="227"/>
    </location>
</feature>
<feature type="compositionally biased region" description="Gly residues" evidence="8">
    <location>
        <begin position="409"/>
        <end position="421"/>
    </location>
</feature>
<feature type="transmembrane region" description="Helical" evidence="7">
    <location>
        <begin position="280"/>
        <end position="297"/>
    </location>
</feature>
<dbReference type="GO" id="GO:0016788">
    <property type="term" value="F:hydrolase activity, acting on ester bonds"/>
    <property type="evidence" value="ECO:0007669"/>
    <property type="project" value="TreeGrafter"/>
</dbReference>
<keyword evidence="6 7" id="KW-0472">Membrane</keyword>
<dbReference type="PANTHER" id="PTHR13148:SF0">
    <property type="entry name" value="POST-GPI ATTACHMENT TO PROTEINS FACTOR 3"/>
    <property type="match status" value="1"/>
</dbReference>
<feature type="compositionally biased region" description="Basic and acidic residues" evidence="8">
    <location>
        <begin position="490"/>
        <end position="506"/>
    </location>
</feature>
<name>A0AAV5GGH2_9BASI</name>
<evidence type="ECO:0000256" key="5">
    <source>
        <dbReference type="ARBA" id="ARBA00022989"/>
    </source>
</evidence>
<evidence type="ECO:0000256" key="2">
    <source>
        <dbReference type="ARBA" id="ARBA00022502"/>
    </source>
</evidence>
<feature type="transmembrane region" description="Helical" evidence="7">
    <location>
        <begin position="248"/>
        <end position="268"/>
    </location>
</feature>
<reference evidence="9 10" key="1">
    <citation type="submission" date="2021-12" db="EMBL/GenBank/DDBJ databases">
        <title>High titer production of polyol ester of fatty acids by Rhodotorula paludigena BS15 towards product separation-free biomass refinery.</title>
        <authorList>
            <person name="Mano J."/>
            <person name="Ono H."/>
            <person name="Tanaka T."/>
            <person name="Naito K."/>
            <person name="Sushida H."/>
            <person name="Ike M."/>
            <person name="Tokuyasu K."/>
            <person name="Kitaoka M."/>
        </authorList>
    </citation>
    <scope>NUCLEOTIDE SEQUENCE [LARGE SCALE GENOMIC DNA]</scope>
    <source>
        <strain evidence="9 10">BS15</strain>
    </source>
</reference>
<comment type="caution">
    <text evidence="7">Lacks conserved residue(s) required for the propagation of feature annotation.</text>
</comment>
<dbReference type="Pfam" id="PF04080">
    <property type="entry name" value="Per1"/>
    <property type="match status" value="1"/>
</dbReference>
<feature type="region of interest" description="Disordered" evidence="8">
    <location>
        <begin position="467"/>
        <end position="506"/>
    </location>
</feature>
<proteinExistence type="inferred from homology"/>
<feature type="compositionally biased region" description="Gly residues" evidence="8">
    <location>
        <begin position="472"/>
        <end position="486"/>
    </location>
</feature>
<dbReference type="GO" id="GO:0006506">
    <property type="term" value="P:GPI anchor biosynthetic process"/>
    <property type="evidence" value="ECO:0007669"/>
    <property type="project" value="UniProtKB-KW"/>
</dbReference>
<feature type="signal peptide" evidence="7">
    <location>
        <begin position="1"/>
        <end position="27"/>
    </location>
</feature>
<accession>A0AAV5GGH2</accession>
<dbReference type="Proteomes" id="UP001342314">
    <property type="component" value="Unassembled WGS sequence"/>
</dbReference>
<comment type="similarity">
    <text evidence="7">Belongs to the PGAP3 family.</text>
</comment>
<keyword evidence="5 7" id="KW-1133">Transmembrane helix</keyword>
<protein>
    <recommendedName>
        <fullName evidence="7">Post-GPI attachment to proteins factor 3</fullName>
    </recommendedName>
</protein>
<keyword evidence="3 7" id="KW-0812">Transmembrane</keyword>
<comment type="caution">
    <text evidence="9">The sequence shown here is derived from an EMBL/GenBank/DDBJ whole genome shotgun (WGS) entry which is preliminary data.</text>
</comment>
<evidence type="ECO:0000256" key="3">
    <source>
        <dbReference type="ARBA" id="ARBA00022692"/>
    </source>
</evidence>
<evidence type="ECO:0000313" key="9">
    <source>
        <dbReference type="EMBL" id="GJN88840.1"/>
    </source>
</evidence>
<dbReference type="PANTHER" id="PTHR13148">
    <property type="entry name" value="PER1-RELATED"/>
    <property type="match status" value="1"/>
</dbReference>
<gene>
    <name evidence="9" type="ORF">Rhopal_001811-T1</name>
</gene>
<keyword evidence="7" id="KW-0256">Endoplasmic reticulum</keyword>
<evidence type="ECO:0000256" key="4">
    <source>
        <dbReference type="ARBA" id="ARBA00022729"/>
    </source>
</evidence>
<keyword evidence="4 7" id="KW-0732">Signal</keyword>
<dbReference type="GO" id="GO:0005789">
    <property type="term" value="C:endoplasmic reticulum membrane"/>
    <property type="evidence" value="ECO:0007669"/>
    <property type="project" value="UniProtKB-SubCell"/>
</dbReference>